<evidence type="ECO:0000313" key="6">
    <source>
        <dbReference type="EMBL" id="SEF37423.1"/>
    </source>
</evidence>
<feature type="domain" description="HTH lysR-type" evidence="5">
    <location>
        <begin position="3"/>
        <end position="60"/>
    </location>
</feature>
<dbReference type="STRING" id="218821.SAMN05421837_113253"/>
<dbReference type="PANTHER" id="PTHR30346">
    <property type="entry name" value="TRANSCRIPTIONAL DUAL REGULATOR HCAR-RELATED"/>
    <property type="match status" value="1"/>
</dbReference>
<proteinExistence type="inferred from homology"/>
<evidence type="ECO:0000256" key="4">
    <source>
        <dbReference type="ARBA" id="ARBA00023163"/>
    </source>
</evidence>
<dbReference type="Gene3D" id="3.40.190.10">
    <property type="entry name" value="Periplasmic binding protein-like II"/>
    <property type="match status" value="2"/>
</dbReference>
<dbReference type="Gene3D" id="1.10.10.10">
    <property type="entry name" value="Winged helix-like DNA-binding domain superfamily/Winged helix DNA-binding domain"/>
    <property type="match status" value="1"/>
</dbReference>
<dbReference type="PANTHER" id="PTHR30346:SF0">
    <property type="entry name" value="HCA OPERON TRANSCRIPTIONAL ACTIVATOR HCAR"/>
    <property type="match status" value="1"/>
</dbReference>
<organism evidence="6 7">
    <name type="scientific">Amycolatopsis pretoriensis</name>
    <dbReference type="NCBI Taxonomy" id="218821"/>
    <lineage>
        <taxon>Bacteria</taxon>
        <taxon>Bacillati</taxon>
        <taxon>Actinomycetota</taxon>
        <taxon>Actinomycetes</taxon>
        <taxon>Pseudonocardiales</taxon>
        <taxon>Pseudonocardiaceae</taxon>
        <taxon>Amycolatopsis</taxon>
    </lineage>
</organism>
<dbReference type="GO" id="GO:0003700">
    <property type="term" value="F:DNA-binding transcription factor activity"/>
    <property type="evidence" value="ECO:0007669"/>
    <property type="project" value="InterPro"/>
</dbReference>
<evidence type="ECO:0000313" key="7">
    <source>
        <dbReference type="Proteomes" id="UP000198878"/>
    </source>
</evidence>
<dbReference type="GO" id="GO:0032993">
    <property type="term" value="C:protein-DNA complex"/>
    <property type="evidence" value="ECO:0007669"/>
    <property type="project" value="TreeGrafter"/>
</dbReference>
<evidence type="ECO:0000256" key="1">
    <source>
        <dbReference type="ARBA" id="ARBA00009437"/>
    </source>
</evidence>
<dbReference type="SUPFAM" id="SSF53850">
    <property type="entry name" value="Periplasmic binding protein-like II"/>
    <property type="match status" value="1"/>
</dbReference>
<reference evidence="7" key="1">
    <citation type="submission" date="2016-10" db="EMBL/GenBank/DDBJ databases">
        <authorList>
            <person name="Varghese N."/>
            <person name="Submissions S."/>
        </authorList>
    </citation>
    <scope>NUCLEOTIDE SEQUENCE [LARGE SCALE GENOMIC DNA]</scope>
    <source>
        <strain evidence="7">DSM 44654</strain>
    </source>
</reference>
<dbReference type="PRINTS" id="PR00039">
    <property type="entry name" value="HTHLYSR"/>
</dbReference>
<dbReference type="InterPro" id="IPR000847">
    <property type="entry name" value="LysR_HTH_N"/>
</dbReference>
<dbReference type="AlphaFoldDB" id="A0A1H5RGD5"/>
<dbReference type="InterPro" id="IPR036388">
    <property type="entry name" value="WH-like_DNA-bd_sf"/>
</dbReference>
<dbReference type="FunFam" id="1.10.10.10:FF:000001">
    <property type="entry name" value="LysR family transcriptional regulator"/>
    <property type="match status" value="1"/>
</dbReference>
<dbReference type="RefSeq" id="WP_086670158.1">
    <property type="nucleotide sequence ID" value="NZ_FNUJ01000013.1"/>
</dbReference>
<keyword evidence="3 6" id="KW-0238">DNA-binding</keyword>
<keyword evidence="2" id="KW-0805">Transcription regulation</keyword>
<name>A0A1H5RGD5_9PSEU</name>
<protein>
    <submittedName>
        <fullName evidence="6">DNA-binding transcriptional regulator, LysR family</fullName>
    </submittedName>
</protein>
<dbReference type="Proteomes" id="UP000198878">
    <property type="component" value="Unassembled WGS sequence"/>
</dbReference>
<dbReference type="Pfam" id="PF00126">
    <property type="entry name" value="HTH_1"/>
    <property type="match status" value="1"/>
</dbReference>
<evidence type="ECO:0000256" key="2">
    <source>
        <dbReference type="ARBA" id="ARBA00023015"/>
    </source>
</evidence>
<dbReference type="PROSITE" id="PS50931">
    <property type="entry name" value="HTH_LYSR"/>
    <property type="match status" value="1"/>
</dbReference>
<comment type="similarity">
    <text evidence="1">Belongs to the LysR transcriptional regulatory family.</text>
</comment>
<evidence type="ECO:0000259" key="5">
    <source>
        <dbReference type="PROSITE" id="PS50931"/>
    </source>
</evidence>
<dbReference type="Pfam" id="PF03466">
    <property type="entry name" value="LysR_substrate"/>
    <property type="match status" value="1"/>
</dbReference>
<accession>A0A1H5RGD5</accession>
<dbReference type="GO" id="GO:0003677">
    <property type="term" value="F:DNA binding"/>
    <property type="evidence" value="ECO:0007669"/>
    <property type="project" value="UniProtKB-KW"/>
</dbReference>
<gene>
    <name evidence="6" type="ORF">SAMN05421837_113253</name>
</gene>
<keyword evidence="4" id="KW-0804">Transcription</keyword>
<dbReference type="SUPFAM" id="SSF46785">
    <property type="entry name" value="Winged helix' DNA-binding domain"/>
    <property type="match status" value="1"/>
</dbReference>
<evidence type="ECO:0000256" key="3">
    <source>
        <dbReference type="ARBA" id="ARBA00023125"/>
    </source>
</evidence>
<dbReference type="EMBL" id="FNUJ01000013">
    <property type="protein sequence ID" value="SEF37423.1"/>
    <property type="molecule type" value="Genomic_DNA"/>
</dbReference>
<dbReference type="OrthoDB" id="3181812at2"/>
<dbReference type="InterPro" id="IPR005119">
    <property type="entry name" value="LysR_subst-bd"/>
</dbReference>
<sequence>MDLDLRLVRYFVTVADELHFGRAAAKLFISQPALSKQIRRLEADVGAPLLVRDSRHVTLTPRGERFLQHARQLLATAEQMLREPAPNRVRVAHIFELDTSRVVADAFVAAHPGVQVVQSQMDSARQLAALLEDHLDVAVIRVTAALTAEYPAGWRHERLRLEPFRLIGRPGDPRRADVSLHERPLEVFADAPGTALYNVHGRYLTALEQQTGLALRWLGNPGTFEHCHAVLARAAESAFLLEFDSYARRYADRGVPVHRPRELQPVYPWSLAWRDGDPPEPVREYLRIARETAGRHRWLHPERADTAPLWAPPEDLA</sequence>
<dbReference type="InterPro" id="IPR036390">
    <property type="entry name" value="WH_DNA-bd_sf"/>
</dbReference>
<keyword evidence="7" id="KW-1185">Reference proteome</keyword>